<protein>
    <submittedName>
        <fullName evidence="1">Uncharacterized protein</fullName>
    </submittedName>
</protein>
<name>A0AAD9Z8Y7_9LECA</name>
<accession>A0AAD9Z8Y7</accession>
<organism evidence="1 2">
    <name type="scientific">Lepraria neglecta</name>
    <dbReference type="NCBI Taxonomy" id="209136"/>
    <lineage>
        <taxon>Eukaryota</taxon>
        <taxon>Fungi</taxon>
        <taxon>Dikarya</taxon>
        <taxon>Ascomycota</taxon>
        <taxon>Pezizomycotina</taxon>
        <taxon>Lecanoromycetes</taxon>
        <taxon>OSLEUM clade</taxon>
        <taxon>Lecanoromycetidae</taxon>
        <taxon>Lecanorales</taxon>
        <taxon>Lecanorineae</taxon>
        <taxon>Stereocaulaceae</taxon>
        <taxon>Lepraria</taxon>
    </lineage>
</organism>
<sequence>MEHLRSGSHDWKESMPMSITPGGLIKQCIKSDESKADNWDPDNSIVCNVQILNTEAFRQVTGMMPPETPISAATYAQQGLPFYEIYNEASVIKGDFKGIKSINEVDKVTSTKGKSKEGIRKGGSKGQTTIFLSSSSMESDLSSINYVRL</sequence>
<dbReference type="EMBL" id="JASNWA010000007">
    <property type="protein sequence ID" value="KAK3173735.1"/>
    <property type="molecule type" value="Genomic_DNA"/>
</dbReference>
<proteinExistence type="predicted"/>
<evidence type="ECO:0000313" key="1">
    <source>
        <dbReference type="EMBL" id="KAK3173735.1"/>
    </source>
</evidence>
<reference evidence="1" key="1">
    <citation type="submission" date="2022-11" db="EMBL/GenBank/DDBJ databases">
        <title>Chromosomal genome sequence assembly and mating type (MAT) locus characterization of the leprose asexual lichenized fungus Lepraria neglecta (Nyl.) Erichsen.</title>
        <authorList>
            <person name="Allen J.L."/>
            <person name="Pfeffer B."/>
        </authorList>
    </citation>
    <scope>NUCLEOTIDE SEQUENCE</scope>
    <source>
        <strain evidence="1">Allen 5258</strain>
    </source>
</reference>
<dbReference type="Proteomes" id="UP001276659">
    <property type="component" value="Unassembled WGS sequence"/>
</dbReference>
<gene>
    <name evidence="1" type="ORF">OEA41_007067</name>
</gene>
<keyword evidence="2" id="KW-1185">Reference proteome</keyword>
<comment type="caution">
    <text evidence="1">The sequence shown here is derived from an EMBL/GenBank/DDBJ whole genome shotgun (WGS) entry which is preliminary data.</text>
</comment>
<evidence type="ECO:0000313" key="2">
    <source>
        <dbReference type="Proteomes" id="UP001276659"/>
    </source>
</evidence>
<dbReference type="AlphaFoldDB" id="A0AAD9Z8Y7"/>